<evidence type="ECO:0000313" key="1">
    <source>
        <dbReference type="EMBL" id="WMV37966.1"/>
    </source>
</evidence>
<organism evidence="1 2">
    <name type="scientific">Solanum verrucosum</name>
    <dbReference type="NCBI Taxonomy" id="315347"/>
    <lineage>
        <taxon>Eukaryota</taxon>
        <taxon>Viridiplantae</taxon>
        <taxon>Streptophyta</taxon>
        <taxon>Embryophyta</taxon>
        <taxon>Tracheophyta</taxon>
        <taxon>Spermatophyta</taxon>
        <taxon>Magnoliopsida</taxon>
        <taxon>eudicotyledons</taxon>
        <taxon>Gunneridae</taxon>
        <taxon>Pentapetalae</taxon>
        <taxon>asterids</taxon>
        <taxon>lamiids</taxon>
        <taxon>Solanales</taxon>
        <taxon>Solanaceae</taxon>
        <taxon>Solanoideae</taxon>
        <taxon>Solaneae</taxon>
        <taxon>Solanum</taxon>
    </lineage>
</organism>
<sequence length="72" mass="8317">FVGSKKLNMQRLATGEQFYKGVRDCFSKTYMEAGIRGLLLWSWTSWSDFQLSFICRETPDAGTVTLLIYQQP</sequence>
<keyword evidence="2" id="KW-1185">Reference proteome</keyword>
<proteinExistence type="predicted"/>
<gene>
    <name evidence="1" type="ORF">MTR67_031351</name>
</gene>
<accession>A0AAF0ZDL9</accession>
<evidence type="ECO:0000313" key="2">
    <source>
        <dbReference type="Proteomes" id="UP001234989"/>
    </source>
</evidence>
<dbReference type="Proteomes" id="UP001234989">
    <property type="component" value="Chromosome 7"/>
</dbReference>
<feature type="non-terminal residue" evidence="1">
    <location>
        <position position="1"/>
    </location>
</feature>
<dbReference type="AlphaFoldDB" id="A0AAF0ZDL9"/>
<reference evidence="1" key="1">
    <citation type="submission" date="2023-08" db="EMBL/GenBank/DDBJ databases">
        <title>A de novo genome assembly of Solanum verrucosum Schlechtendal, a Mexican diploid species geographically isolated from the other diploid A-genome species in potato relatives.</title>
        <authorList>
            <person name="Hosaka K."/>
        </authorList>
    </citation>
    <scope>NUCLEOTIDE SEQUENCE</scope>
    <source>
        <tissue evidence="1">Young leaves</tissue>
    </source>
</reference>
<name>A0AAF0ZDL9_SOLVR</name>
<protein>
    <submittedName>
        <fullName evidence="1">Uncharacterized protein</fullName>
    </submittedName>
</protein>
<dbReference type="EMBL" id="CP133618">
    <property type="protein sequence ID" value="WMV37966.1"/>
    <property type="molecule type" value="Genomic_DNA"/>
</dbReference>